<feature type="domain" description="Trans-2-enoyl-CoA reductase catalytic" evidence="12">
    <location>
        <begin position="83"/>
        <end position="318"/>
    </location>
</feature>
<evidence type="ECO:0000256" key="1">
    <source>
        <dbReference type="ARBA" id="ARBA00005189"/>
    </source>
</evidence>
<dbReference type="Gene3D" id="3.40.50.720">
    <property type="entry name" value="NAD(P)-binding Rossmann-like Domain"/>
    <property type="match status" value="1"/>
</dbReference>
<reference evidence="14" key="2">
    <citation type="submission" date="2019-12" db="EMBL/GenBank/DDBJ databases">
        <title>SpeciesPrimer: A bioinformatics pipeline dedicated to the design of qPCR primers for the quantification of bacterial species.</title>
        <authorList>
            <person name="Dreier M."/>
            <person name="Berthoud H."/>
            <person name="Shani N."/>
            <person name="Wechsler D."/>
            <person name="Junier P."/>
        </authorList>
    </citation>
    <scope>NUCLEOTIDE SEQUENCE</scope>
    <source>
        <strain evidence="14">FAM13073</strain>
    </source>
</reference>
<comment type="caution">
    <text evidence="15">The sequence shown here is derived from an EMBL/GenBank/DDBJ whole genome shotgun (WGS) entry which is preliminary data.</text>
</comment>
<dbReference type="GO" id="GO:0051287">
    <property type="term" value="F:NAD binding"/>
    <property type="evidence" value="ECO:0007669"/>
    <property type="project" value="TreeGrafter"/>
</dbReference>
<evidence type="ECO:0000256" key="6">
    <source>
        <dbReference type="ARBA" id="ARBA00023002"/>
    </source>
</evidence>
<dbReference type="PANTHER" id="PTHR37480:SF1">
    <property type="entry name" value="ENOYL-[ACYL-CARRIER-PROTEIN] REDUCTASE [NADH]"/>
    <property type="match status" value="1"/>
</dbReference>
<dbReference type="Pfam" id="PF12242">
    <property type="entry name" value="Eno-Rase_NADH_b"/>
    <property type="match status" value="1"/>
</dbReference>
<evidence type="ECO:0000256" key="7">
    <source>
        <dbReference type="ARBA" id="ARBA00023027"/>
    </source>
</evidence>
<dbReference type="EMBL" id="JADOFV010000003">
    <property type="protein sequence ID" value="MBF7127512.1"/>
    <property type="molecule type" value="Genomic_DNA"/>
</dbReference>
<evidence type="ECO:0000259" key="12">
    <source>
        <dbReference type="Pfam" id="PF12241"/>
    </source>
</evidence>
<comment type="pathway">
    <text evidence="1">Lipid metabolism.</text>
</comment>
<keyword evidence="16" id="KW-1185">Reference proteome</keyword>
<reference evidence="14 16" key="1">
    <citation type="submission" date="2019-10" db="EMBL/GenBank/DDBJ databases">
        <authorList>
            <person name="Irmler S."/>
            <person name="Berthoud H."/>
            <person name="Roetschi A."/>
            <person name="Arias E."/>
            <person name="Shani N."/>
            <person name="Wuethrich D."/>
            <person name="Bruggmann R."/>
        </authorList>
    </citation>
    <scope>NUCLEOTIDE SEQUENCE [LARGE SCALE GENOMIC DNA]</scope>
    <source>
        <strain evidence="14 16">FAM13073</strain>
    </source>
</reference>
<feature type="domain" description="Trans-2-enoyl-CoA reductase-like NAD(P)H binding" evidence="13">
    <location>
        <begin position="6"/>
        <end position="78"/>
    </location>
</feature>
<dbReference type="InterPro" id="IPR010758">
    <property type="entry name" value="Trans-2-enoyl-CoA_reductase"/>
</dbReference>
<evidence type="ECO:0000259" key="11">
    <source>
        <dbReference type="Pfam" id="PF07055"/>
    </source>
</evidence>
<comment type="catalytic activity">
    <reaction evidence="10">
        <text>a 2,3-saturated acyl-CoA + NAD(+) = a (2E)-enoyl-CoA + NADH + H(+)</text>
        <dbReference type="Rhea" id="RHEA:18177"/>
        <dbReference type="ChEBI" id="CHEBI:15378"/>
        <dbReference type="ChEBI" id="CHEBI:57540"/>
        <dbReference type="ChEBI" id="CHEBI:57945"/>
        <dbReference type="ChEBI" id="CHEBI:58856"/>
        <dbReference type="ChEBI" id="CHEBI:65111"/>
        <dbReference type="EC" id="1.3.1.44"/>
    </reaction>
</comment>
<accession>A0A6L5A0R5</accession>
<keyword evidence="8" id="KW-0443">Lipid metabolism</keyword>
<feature type="domain" description="Enoyl reductase FAD binding" evidence="11">
    <location>
        <begin position="324"/>
        <end position="381"/>
    </location>
</feature>
<protein>
    <recommendedName>
        <fullName evidence="3">trans-2-enoyl-CoA reductase (NAD(+))</fullName>
        <ecNumber evidence="3">1.3.1.44</ecNumber>
    </recommendedName>
</protein>
<evidence type="ECO:0000313" key="15">
    <source>
        <dbReference type="EMBL" id="MBF7127512.1"/>
    </source>
</evidence>
<keyword evidence="9" id="KW-0275">Fatty acid biosynthesis</keyword>
<reference evidence="15" key="4">
    <citation type="submission" date="2020-11" db="EMBL/GenBank/DDBJ databases">
        <title>Antibiotic susceptibility profiles of Pediococcus pentosaceus from various origins and their implications for the safety assessment of strains with food-technology applications.</title>
        <authorList>
            <person name="Shani N."/>
            <person name="Oberhaensli S."/>
            <person name="Arias E."/>
        </authorList>
    </citation>
    <scope>NUCLEOTIDE SEQUENCE</scope>
    <source>
        <strain evidence="15">FAM 19164</strain>
    </source>
</reference>
<gene>
    <name evidence="14" type="primary">fabV</name>
    <name evidence="14" type="ORF">GBO79_05445</name>
    <name evidence="15" type="ORF">ITQ97_06790</name>
</gene>
<keyword evidence="4" id="KW-0444">Lipid biosynthesis</keyword>
<dbReference type="Pfam" id="PF12241">
    <property type="entry name" value="Enoyl_reductase"/>
    <property type="match status" value="1"/>
</dbReference>
<evidence type="ECO:0000256" key="2">
    <source>
        <dbReference type="ARBA" id="ARBA00011245"/>
    </source>
</evidence>
<dbReference type="EMBL" id="WENB01000003">
    <property type="protein sequence ID" value="KAF0413400.1"/>
    <property type="molecule type" value="Genomic_DNA"/>
</dbReference>
<evidence type="ECO:0000313" key="14">
    <source>
        <dbReference type="EMBL" id="KAF0413400.1"/>
    </source>
</evidence>
<dbReference type="GO" id="GO:0006633">
    <property type="term" value="P:fatty acid biosynthetic process"/>
    <property type="evidence" value="ECO:0007669"/>
    <property type="project" value="UniProtKB-KW"/>
</dbReference>
<dbReference type="PANTHER" id="PTHR37480">
    <property type="entry name" value="ENOYL-[ACYL-CARRIER-PROTEIN] REDUCTASE [NADH]"/>
    <property type="match status" value="1"/>
</dbReference>
<evidence type="ECO:0000259" key="13">
    <source>
        <dbReference type="Pfam" id="PF12242"/>
    </source>
</evidence>
<evidence type="ECO:0000256" key="3">
    <source>
        <dbReference type="ARBA" id="ARBA00011983"/>
    </source>
</evidence>
<evidence type="ECO:0000313" key="16">
    <source>
        <dbReference type="Proteomes" id="UP000472573"/>
    </source>
</evidence>
<dbReference type="NCBIfam" id="NF043048">
    <property type="entry name" value="EnoyACPredFabV"/>
    <property type="match status" value="1"/>
</dbReference>
<comment type="subunit">
    <text evidence="2">Monomer.</text>
</comment>
<reference evidence="16" key="3">
    <citation type="submission" date="2020-03" db="EMBL/GenBank/DDBJ databases">
        <title>SpeciesPrimer: A bioinformatics pipeline dedicated to the design of qPCR primers for the quantification of bacterial species.</title>
        <authorList>
            <person name="Dreier M."/>
            <person name="Berthoud H."/>
            <person name="Shani N."/>
            <person name="Wechsler D."/>
            <person name="Junier P."/>
        </authorList>
    </citation>
    <scope>NUCLEOTIDE SEQUENCE [LARGE SCALE GENOMIC DNA]</scope>
    <source>
        <strain evidence="16">FAM13073</strain>
    </source>
</reference>
<dbReference type="Proteomes" id="UP000472573">
    <property type="component" value="Unassembled WGS sequence"/>
</dbReference>
<dbReference type="GO" id="GO:0004318">
    <property type="term" value="F:enoyl-[acyl-carrier-protein] reductase (NADH) activity"/>
    <property type="evidence" value="ECO:0007669"/>
    <property type="project" value="TreeGrafter"/>
</dbReference>
<dbReference type="NCBIfam" id="NF010177">
    <property type="entry name" value="PRK13656.1"/>
    <property type="match status" value="1"/>
</dbReference>
<evidence type="ECO:0000256" key="5">
    <source>
        <dbReference type="ARBA" id="ARBA00022832"/>
    </source>
</evidence>
<dbReference type="Proteomes" id="UP000743107">
    <property type="component" value="Unassembled WGS sequence"/>
</dbReference>
<dbReference type="InterPro" id="IPR024910">
    <property type="entry name" value="Enoyl-CoA_Rdtase_cat_dom"/>
</dbReference>
<evidence type="ECO:0000256" key="9">
    <source>
        <dbReference type="ARBA" id="ARBA00023160"/>
    </source>
</evidence>
<evidence type="ECO:0000256" key="10">
    <source>
        <dbReference type="ARBA" id="ARBA00048302"/>
    </source>
</evidence>
<keyword evidence="5" id="KW-0276">Fatty acid metabolism</keyword>
<proteinExistence type="predicted"/>
<evidence type="ECO:0000256" key="4">
    <source>
        <dbReference type="ARBA" id="ARBA00022516"/>
    </source>
</evidence>
<dbReference type="EC" id="1.3.1.44" evidence="3"/>
<dbReference type="RefSeq" id="WP_138428487.1">
    <property type="nucleotide sequence ID" value="NZ_CP039378.1"/>
</dbReference>
<dbReference type="InterPro" id="IPR024906">
    <property type="entry name" value="Eno_Rdtase_FAD-bd_dom"/>
</dbReference>
<keyword evidence="7" id="KW-0520">NAD</keyword>
<evidence type="ECO:0000256" key="8">
    <source>
        <dbReference type="ARBA" id="ARBA00023098"/>
    </source>
</evidence>
<dbReference type="GO" id="GO:0050343">
    <property type="term" value="F:trans-2-enoyl-CoA reductase (NADH) activity"/>
    <property type="evidence" value="ECO:0007669"/>
    <property type="project" value="UniProtKB-EC"/>
</dbReference>
<sequence>MKPILKIEGNIARSVNPYGCRQEVLNQINYVKSKGKYKGPKKVLILGGSSSYGLATRITTAFGSDADTINVSYERGPKNLDNLGSAGWYNNIFFREFAEQAGLIAKNFIGDAYSMDMKKQVIDYIKQEFGGEIDLLVYSLAAPKRMGPDGKQSWRSVLKPIGNPVTGENIDLENEKLFKQKVTPASSSEIQDTIKVMGGEDWEIWVDTLKAAGVLSEGFKTVLYSYIGPELTYPIYHKGTLGRAKTQAESSAQRITDKLKDIGGTGIICVSTVVTTKASVVIPILPKYMIALYKVMMDEATHEIPIMHKDRVYREMIYGNKPIFDDKGRLRADGYELRASTQHKVEKLFHEIDKDNFNSSLTGFDIFRKEFLNTFGFEVDHLQDDEFELGDLINLKP</sequence>
<name>A0A6L5A0R5_PEDPE</name>
<organism evidence="15 17">
    <name type="scientific">Pediococcus pentosaceus</name>
    <dbReference type="NCBI Taxonomy" id="1255"/>
    <lineage>
        <taxon>Bacteria</taxon>
        <taxon>Bacillati</taxon>
        <taxon>Bacillota</taxon>
        <taxon>Bacilli</taxon>
        <taxon>Lactobacillales</taxon>
        <taxon>Lactobacillaceae</taxon>
        <taxon>Pediococcus</taxon>
    </lineage>
</organism>
<evidence type="ECO:0000313" key="17">
    <source>
        <dbReference type="Proteomes" id="UP000743107"/>
    </source>
</evidence>
<dbReference type="AlphaFoldDB" id="A0A6L5A0R5"/>
<dbReference type="InterPro" id="IPR050048">
    <property type="entry name" value="FabV-like_NADH_b"/>
</dbReference>
<dbReference type="Pfam" id="PF07055">
    <property type="entry name" value="Eno-Rase_FAD_bd"/>
    <property type="match status" value="1"/>
</dbReference>
<keyword evidence="6" id="KW-0560">Oxidoreductase</keyword>